<dbReference type="Proteomes" id="UP000326565">
    <property type="component" value="Unassembled WGS sequence"/>
</dbReference>
<reference evidence="1 2" key="1">
    <citation type="submission" date="2019-04" db="EMBL/GenBank/DDBJ databases">
        <title>Friends and foes A comparative genomics study of 23 Aspergillus species from section Flavi.</title>
        <authorList>
            <consortium name="DOE Joint Genome Institute"/>
            <person name="Kjaerbolling I."/>
            <person name="Vesth T."/>
            <person name="Frisvad J.C."/>
            <person name="Nybo J.L."/>
            <person name="Theobald S."/>
            <person name="Kildgaard S."/>
            <person name="Isbrandt T."/>
            <person name="Kuo A."/>
            <person name="Sato A."/>
            <person name="Lyhne E.K."/>
            <person name="Kogle M.E."/>
            <person name="Wiebenga A."/>
            <person name="Kun R.S."/>
            <person name="Lubbers R.J."/>
            <person name="Makela M.R."/>
            <person name="Barry K."/>
            <person name="Chovatia M."/>
            <person name="Clum A."/>
            <person name="Daum C."/>
            <person name="Haridas S."/>
            <person name="He G."/>
            <person name="LaButti K."/>
            <person name="Lipzen A."/>
            <person name="Mondo S."/>
            <person name="Riley R."/>
            <person name="Salamov A."/>
            <person name="Simmons B.A."/>
            <person name="Magnuson J.K."/>
            <person name="Henrissat B."/>
            <person name="Mortensen U.H."/>
            <person name="Larsen T.O."/>
            <person name="Devries R.P."/>
            <person name="Grigoriev I.V."/>
            <person name="Machida M."/>
            <person name="Baker S.E."/>
            <person name="Andersen M.R."/>
        </authorList>
    </citation>
    <scope>NUCLEOTIDE SEQUENCE [LARGE SCALE GENOMIC DNA]</scope>
    <source>
        <strain evidence="1 2">CBS 151.66</strain>
    </source>
</reference>
<gene>
    <name evidence="1" type="ORF">BDV29DRAFT_153700</name>
</gene>
<proteinExistence type="predicted"/>
<sequence>MAGEVSSPQPIQTDSAPIMRLIKYGLSSHHVETETATTVPIYPLNYLRRTVPARHVRALRYICTALPLQDKMRDIIHSRSDWWQSWRVVEYYWATKTIPWPILLNVCPLSWASLLAW</sequence>
<dbReference type="OrthoDB" id="6509908at2759"/>
<keyword evidence="2" id="KW-1185">Reference proteome</keyword>
<evidence type="ECO:0000313" key="1">
    <source>
        <dbReference type="EMBL" id="KAB8077466.1"/>
    </source>
</evidence>
<accession>A0A5N5XA12</accession>
<organism evidence="1 2">
    <name type="scientific">Aspergillus leporis</name>
    <dbReference type="NCBI Taxonomy" id="41062"/>
    <lineage>
        <taxon>Eukaryota</taxon>
        <taxon>Fungi</taxon>
        <taxon>Dikarya</taxon>
        <taxon>Ascomycota</taxon>
        <taxon>Pezizomycotina</taxon>
        <taxon>Eurotiomycetes</taxon>
        <taxon>Eurotiomycetidae</taxon>
        <taxon>Eurotiales</taxon>
        <taxon>Aspergillaceae</taxon>
        <taxon>Aspergillus</taxon>
        <taxon>Aspergillus subgen. Circumdati</taxon>
    </lineage>
</organism>
<dbReference type="EMBL" id="ML732168">
    <property type="protein sequence ID" value="KAB8077466.1"/>
    <property type="molecule type" value="Genomic_DNA"/>
</dbReference>
<evidence type="ECO:0000313" key="2">
    <source>
        <dbReference type="Proteomes" id="UP000326565"/>
    </source>
</evidence>
<dbReference type="AlphaFoldDB" id="A0A5N5XA12"/>
<protein>
    <submittedName>
        <fullName evidence="1">Uncharacterized protein</fullName>
    </submittedName>
</protein>
<name>A0A5N5XA12_9EURO</name>